<accession>A0A9W7WA22</accession>
<dbReference type="AlphaFoldDB" id="A0A9W7WA22"/>
<protein>
    <submittedName>
        <fullName evidence="1">Uncharacterized protein</fullName>
    </submittedName>
</protein>
<reference evidence="1" key="1">
    <citation type="submission" date="2021-02" db="EMBL/GenBank/DDBJ databases">
        <title>Comparative genomics reveals that relaxation of natural selection precedes convergent phenotypic evolution of cavefish.</title>
        <authorList>
            <person name="Peng Z."/>
        </authorList>
    </citation>
    <scope>NUCLEOTIDE SEQUENCE</scope>
    <source>
        <tissue evidence="1">Muscle</tissue>
    </source>
</reference>
<evidence type="ECO:0000313" key="1">
    <source>
        <dbReference type="EMBL" id="KAI7790548.1"/>
    </source>
</evidence>
<gene>
    <name evidence="1" type="ORF">IRJ41_014286</name>
</gene>
<organism evidence="1 2">
    <name type="scientific">Triplophysa rosa</name>
    <name type="common">Cave loach</name>
    <dbReference type="NCBI Taxonomy" id="992332"/>
    <lineage>
        <taxon>Eukaryota</taxon>
        <taxon>Metazoa</taxon>
        <taxon>Chordata</taxon>
        <taxon>Craniata</taxon>
        <taxon>Vertebrata</taxon>
        <taxon>Euteleostomi</taxon>
        <taxon>Actinopterygii</taxon>
        <taxon>Neopterygii</taxon>
        <taxon>Teleostei</taxon>
        <taxon>Ostariophysi</taxon>
        <taxon>Cypriniformes</taxon>
        <taxon>Nemacheilidae</taxon>
        <taxon>Triplophysa</taxon>
    </lineage>
</organism>
<comment type="caution">
    <text evidence="1">The sequence shown here is derived from an EMBL/GenBank/DDBJ whole genome shotgun (WGS) entry which is preliminary data.</text>
</comment>
<proteinExistence type="predicted"/>
<sequence length="103" mass="11783">MGVRRGNSEITIRRLLAKHNLRRKGHSSDSDLELAVSRAVNEYWKNFGRGCQGAQGISSVQSRDAYKFLEMNPSSLSEEDRKREYASIIKKLEKINPQGSRHH</sequence>
<evidence type="ECO:0000313" key="2">
    <source>
        <dbReference type="Proteomes" id="UP001059041"/>
    </source>
</evidence>
<name>A0A9W7WA22_TRIRA</name>
<dbReference type="Proteomes" id="UP001059041">
    <property type="component" value="Unassembled WGS sequence"/>
</dbReference>
<keyword evidence="2" id="KW-1185">Reference proteome</keyword>
<dbReference type="EMBL" id="JAFHDT010000082">
    <property type="protein sequence ID" value="KAI7790548.1"/>
    <property type="molecule type" value="Genomic_DNA"/>
</dbReference>